<dbReference type="EMBL" id="AP019697">
    <property type="protein sequence ID" value="BBK24999.1"/>
    <property type="molecule type" value="Genomic_DNA"/>
</dbReference>
<organism evidence="6 7">
    <name type="scientific">Dialister hominis</name>
    <dbReference type="NCBI Taxonomy" id="2582419"/>
    <lineage>
        <taxon>Bacteria</taxon>
        <taxon>Bacillati</taxon>
        <taxon>Bacillota</taxon>
        <taxon>Negativicutes</taxon>
        <taxon>Veillonellales</taxon>
        <taxon>Veillonellaceae</taxon>
        <taxon>Dialister</taxon>
    </lineage>
</organism>
<dbReference type="PANTHER" id="PTHR15893">
    <property type="entry name" value="RIBOSOMAL PROTEIN L27"/>
    <property type="match status" value="1"/>
</dbReference>
<dbReference type="SUPFAM" id="SSF110324">
    <property type="entry name" value="Ribosomal L27 protein-like"/>
    <property type="match status" value="1"/>
</dbReference>
<dbReference type="PANTHER" id="PTHR15893:SF0">
    <property type="entry name" value="LARGE RIBOSOMAL SUBUNIT PROTEIN BL27M"/>
    <property type="match status" value="1"/>
</dbReference>
<keyword evidence="7" id="KW-1185">Reference proteome</keyword>
<dbReference type="Proteomes" id="UP000320585">
    <property type="component" value="Chromosome"/>
</dbReference>
<keyword evidence="3 5" id="KW-0687">Ribonucleoprotein</keyword>
<dbReference type="Gene3D" id="2.40.50.100">
    <property type="match status" value="1"/>
</dbReference>
<dbReference type="GeneID" id="92716147"/>
<dbReference type="OrthoDB" id="9803474at2"/>
<dbReference type="InterPro" id="IPR001684">
    <property type="entry name" value="Ribosomal_bL27"/>
</dbReference>
<protein>
    <recommendedName>
        <fullName evidence="4 5">Large ribosomal subunit protein bL27</fullName>
    </recommendedName>
</protein>
<dbReference type="KEGG" id="dho:Dia5BBH33_09340"/>
<accession>A0A8D5A4J9</accession>
<dbReference type="InterPro" id="IPR018261">
    <property type="entry name" value="Ribosomal_bL27_CS"/>
</dbReference>
<dbReference type="Pfam" id="PF01016">
    <property type="entry name" value="Ribosomal_L27"/>
    <property type="match status" value="1"/>
</dbReference>
<evidence type="ECO:0000256" key="3">
    <source>
        <dbReference type="ARBA" id="ARBA00023274"/>
    </source>
</evidence>
<dbReference type="GO" id="GO:0003735">
    <property type="term" value="F:structural constituent of ribosome"/>
    <property type="evidence" value="ECO:0007669"/>
    <property type="project" value="InterPro"/>
</dbReference>
<sequence>MLLFDLQLFAHKKGVSSTKNGRDSNAQRLGTKMHAGQIAKPGNIIVRQRGTHLHPGLNVKIGKDDTLFAVAEGRVAFERLGRDKRQVSVYPVGE</sequence>
<evidence type="ECO:0000256" key="4">
    <source>
        <dbReference type="ARBA" id="ARBA00035175"/>
    </source>
</evidence>
<dbReference type="PRINTS" id="PR00063">
    <property type="entry name" value="RIBOSOMALL27"/>
</dbReference>
<evidence type="ECO:0000313" key="7">
    <source>
        <dbReference type="Proteomes" id="UP000320585"/>
    </source>
</evidence>
<gene>
    <name evidence="5 6" type="primary">rpmA</name>
    <name evidence="6" type="ORF">Dia5BBH33_09340</name>
</gene>
<evidence type="ECO:0000256" key="5">
    <source>
        <dbReference type="HAMAP-Rule" id="MF_00539"/>
    </source>
</evidence>
<dbReference type="NCBIfam" id="TIGR00062">
    <property type="entry name" value="L27"/>
    <property type="match status" value="1"/>
</dbReference>
<dbReference type="HAMAP" id="MF_00539">
    <property type="entry name" value="Ribosomal_bL27"/>
    <property type="match status" value="1"/>
</dbReference>
<dbReference type="GO" id="GO:0006412">
    <property type="term" value="P:translation"/>
    <property type="evidence" value="ECO:0007669"/>
    <property type="project" value="UniProtKB-UniRule"/>
</dbReference>
<evidence type="ECO:0000313" key="6">
    <source>
        <dbReference type="EMBL" id="BBK24999.1"/>
    </source>
</evidence>
<reference evidence="7" key="1">
    <citation type="submission" date="2019-05" db="EMBL/GenBank/DDBJ databases">
        <title>Complete genome sequencing of Dialister sp. strain 5BBH33.</title>
        <authorList>
            <person name="Sakamoto M."/>
            <person name="Murakami T."/>
            <person name="Mori H."/>
        </authorList>
    </citation>
    <scope>NUCLEOTIDE SEQUENCE [LARGE SCALE GENOMIC DNA]</scope>
    <source>
        <strain evidence="7">5BBH33</strain>
    </source>
</reference>
<comment type="similarity">
    <text evidence="1 5">Belongs to the bacterial ribosomal protein bL27 family.</text>
</comment>
<evidence type="ECO:0000256" key="2">
    <source>
        <dbReference type="ARBA" id="ARBA00022980"/>
    </source>
</evidence>
<dbReference type="FunFam" id="2.40.50.100:FF:000004">
    <property type="entry name" value="50S ribosomal protein L27"/>
    <property type="match status" value="1"/>
</dbReference>
<dbReference type="GO" id="GO:0022625">
    <property type="term" value="C:cytosolic large ribosomal subunit"/>
    <property type="evidence" value="ECO:0007669"/>
    <property type="project" value="TreeGrafter"/>
</dbReference>
<dbReference type="RefSeq" id="WP_022105722.1">
    <property type="nucleotide sequence ID" value="NZ_AP019697.1"/>
</dbReference>
<name>A0A8D5A4J9_9FIRM</name>
<proteinExistence type="inferred from homology"/>
<evidence type="ECO:0000256" key="1">
    <source>
        <dbReference type="ARBA" id="ARBA00010797"/>
    </source>
</evidence>
<dbReference type="PROSITE" id="PS00831">
    <property type="entry name" value="RIBOSOMAL_L27"/>
    <property type="match status" value="1"/>
</dbReference>
<keyword evidence="2 5" id="KW-0689">Ribosomal protein</keyword>
<dbReference type="AlphaFoldDB" id="A0A8D5A4J9"/>